<dbReference type="InterPro" id="IPR011009">
    <property type="entry name" value="Kinase-like_dom_sf"/>
</dbReference>
<proteinExistence type="predicted"/>
<dbReference type="PANTHER" id="PTHR21310">
    <property type="entry name" value="AMINOGLYCOSIDE PHOSPHOTRANSFERASE-RELATED-RELATED"/>
    <property type="match status" value="1"/>
</dbReference>
<accession>A0ABT1SF23</accession>
<dbReference type="Proteomes" id="UP001524478">
    <property type="component" value="Unassembled WGS sequence"/>
</dbReference>
<evidence type="ECO:0000313" key="3">
    <source>
        <dbReference type="Proteomes" id="UP001524478"/>
    </source>
</evidence>
<dbReference type="SUPFAM" id="SSF56112">
    <property type="entry name" value="Protein kinase-like (PK-like)"/>
    <property type="match status" value="1"/>
</dbReference>
<evidence type="ECO:0000313" key="2">
    <source>
        <dbReference type="EMBL" id="MCQ4925093.1"/>
    </source>
</evidence>
<sequence length="316" mass="37273">MLTIDVNELKDRLKSIIGAVDSIEPIGNHNLQRHLVYKLSSGSKKYVIKLYYKKNRWNREIASLKIFANTEALVPKIVDYGIFDNGLEWLVYDFIEGELLTQVHEKLSLDNLKDIYYEMGRQLGIIHCHREFDFFGSMDENDMSIQGFVTYREYFEDLMNRILPELYSFEHQNLTLLKEAENRLKSMYSILDEVSKATLCHNDFSPRNILVSEIDDKYYLKAIIDFEQSIPIDIDKELVQVYLPLIENDKVLAERFKSGYEEFGRINLSKLDLKRDFYNLHMGLGICAWAKEVNYEYYLEGMKILEETVNRLMDCK</sequence>
<feature type="domain" description="Aminoglycoside phosphotransferase" evidence="1">
    <location>
        <begin position="34"/>
        <end position="261"/>
    </location>
</feature>
<dbReference type="EMBL" id="JANGAC010000018">
    <property type="protein sequence ID" value="MCQ4925093.1"/>
    <property type="molecule type" value="Genomic_DNA"/>
</dbReference>
<dbReference type="PANTHER" id="PTHR21310:SF15">
    <property type="entry name" value="AMINOGLYCOSIDE PHOSPHOTRANSFERASE DOMAIN-CONTAINING PROTEIN"/>
    <property type="match status" value="1"/>
</dbReference>
<dbReference type="RefSeq" id="WP_256312683.1">
    <property type="nucleotide sequence ID" value="NZ_JANGAC010000018.1"/>
</dbReference>
<dbReference type="InterPro" id="IPR002575">
    <property type="entry name" value="Aminoglycoside_PTrfase"/>
</dbReference>
<evidence type="ECO:0000259" key="1">
    <source>
        <dbReference type="Pfam" id="PF01636"/>
    </source>
</evidence>
<comment type="caution">
    <text evidence="2">The sequence shown here is derived from an EMBL/GenBank/DDBJ whole genome shotgun (WGS) entry which is preliminary data.</text>
</comment>
<dbReference type="InterPro" id="IPR051678">
    <property type="entry name" value="AGP_Transferase"/>
</dbReference>
<dbReference type="Gene3D" id="3.90.1200.10">
    <property type="match status" value="1"/>
</dbReference>
<organism evidence="2 3">
    <name type="scientific">Tissierella carlieri</name>
    <dbReference type="NCBI Taxonomy" id="689904"/>
    <lineage>
        <taxon>Bacteria</taxon>
        <taxon>Bacillati</taxon>
        <taxon>Bacillota</taxon>
        <taxon>Tissierellia</taxon>
        <taxon>Tissierellales</taxon>
        <taxon>Tissierellaceae</taxon>
        <taxon>Tissierella</taxon>
    </lineage>
</organism>
<protein>
    <submittedName>
        <fullName evidence="2">Aminoglycoside phosphotransferase family protein</fullName>
    </submittedName>
</protein>
<keyword evidence="3" id="KW-1185">Reference proteome</keyword>
<gene>
    <name evidence="2" type="ORF">NE686_18470</name>
</gene>
<dbReference type="Gene3D" id="3.30.200.150">
    <property type="match status" value="1"/>
</dbReference>
<name>A0ABT1SF23_9FIRM</name>
<reference evidence="2 3" key="1">
    <citation type="submission" date="2022-06" db="EMBL/GenBank/DDBJ databases">
        <title>Isolation of gut microbiota from human fecal samples.</title>
        <authorList>
            <person name="Pamer E.G."/>
            <person name="Barat B."/>
            <person name="Waligurski E."/>
            <person name="Medina S."/>
            <person name="Paddock L."/>
            <person name="Mostad J."/>
        </authorList>
    </citation>
    <scope>NUCLEOTIDE SEQUENCE [LARGE SCALE GENOMIC DNA]</scope>
    <source>
        <strain evidence="2 3">DFI.7.95</strain>
    </source>
</reference>
<dbReference type="Pfam" id="PF01636">
    <property type="entry name" value="APH"/>
    <property type="match status" value="1"/>
</dbReference>